<evidence type="ECO:0000313" key="3">
    <source>
        <dbReference type="Proteomes" id="UP000288805"/>
    </source>
</evidence>
<feature type="compositionally biased region" description="Polar residues" evidence="1">
    <location>
        <begin position="14"/>
        <end position="24"/>
    </location>
</feature>
<dbReference type="EMBL" id="QGNW01000042">
    <property type="protein sequence ID" value="RVX08289.1"/>
    <property type="molecule type" value="Genomic_DNA"/>
</dbReference>
<name>A0A438JH73_VITVI</name>
<gene>
    <name evidence="2" type="ORF">CK203_017789</name>
</gene>
<evidence type="ECO:0000256" key="1">
    <source>
        <dbReference type="SAM" id="MobiDB-lite"/>
    </source>
</evidence>
<organism evidence="2 3">
    <name type="scientific">Vitis vinifera</name>
    <name type="common">Grape</name>
    <dbReference type="NCBI Taxonomy" id="29760"/>
    <lineage>
        <taxon>Eukaryota</taxon>
        <taxon>Viridiplantae</taxon>
        <taxon>Streptophyta</taxon>
        <taxon>Embryophyta</taxon>
        <taxon>Tracheophyta</taxon>
        <taxon>Spermatophyta</taxon>
        <taxon>Magnoliopsida</taxon>
        <taxon>eudicotyledons</taxon>
        <taxon>Gunneridae</taxon>
        <taxon>Pentapetalae</taxon>
        <taxon>rosids</taxon>
        <taxon>Vitales</taxon>
        <taxon>Vitaceae</taxon>
        <taxon>Viteae</taxon>
        <taxon>Vitis</taxon>
    </lineage>
</organism>
<reference evidence="2 3" key="1">
    <citation type="journal article" date="2018" name="PLoS Genet.">
        <title>Population sequencing reveals clonal diversity and ancestral inbreeding in the grapevine cultivar Chardonnay.</title>
        <authorList>
            <person name="Roach M.J."/>
            <person name="Johnson D.L."/>
            <person name="Bohlmann J."/>
            <person name="van Vuuren H.J."/>
            <person name="Jones S.J."/>
            <person name="Pretorius I.S."/>
            <person name="Schmidt S.A."/>
            <person name="Borneman A.R."/>
        </authorList>
    </citation>
    <scope>NUCLEOTIDE SEQUENCE [LARGE SCALE GENOMIC DNA]</scope>
    <source>
        <strain evidence="3">cv. Chardonnay</strain>
        <tissue evidence="2">Leaf</tissue>
    </source>
</reference>
<dbReference type="Proteomes" id="UP000288805">
    <property type="component" value="Unassembled WGS sequence"/>
</dbReference>
<feature type="region of interest" description="Disordered" evidence="1">
    <location>
        <begin position="12"/>
        <end position="54"/>
    </location>
</feature>
<feature type="compositionally biased region" description="Basic and acidic residues" evidence="1">
    <location>
        <begin position="28"/>
        <end position="37"/>
    </location>
</feature>
<evidence type="ECO:0008006" key="4">
    <source>
        <dbReference type="Google" id="ProtNLM"/>
    </source>
</evidence>
<sequence>MTIGIKVQLRSGYSKGSMSGSNVEEISEQTRGRETKPIARGRGRKDKSRDSLTSMEARLAMTNTREGPVSHEEFMSIQDKVMSMLASMKSMMEALATCMEAQHQEVRQKLAIYKTTMLAWVMATHEAPRVEVPKPHTFSSKRDSKELDNFLWHMEKYFEAIALIDEATKVCTMTLYLTDNATLCLVKQEFKETWCQDLAIAMVVVESLVEYKRGNFPKPKPQSKGNHAKVGEIKDHGATFLRNDQTRALVARMAKTRKNGRSSHLGPTTSYVAIHIGHETVPRGKP</sequence>
<comment type="caution">
    <text evidence="2">The sequence shown here is derived from an EMBL/GenBank/DDBJ whole genome shotgun (WGS) entry which is preliminary data.</text>
</comment>
<dbReference type="AlphaFoldDB" id="A0A438JH73"/>
<evidence type="ECO:0000313" key="2">
    <source>
        <dbReference type="EMBL" id="RVX08289.1"/>
    </source>
</evidence>
<protein>
    <recommendedName>
        <fullName evidence="4">Retrotransposon gag domain-containing protein</fullName>
    </recommendedName>
</protein>
<proteinExistence type="predicted"/>
<accession>A0A438JH73</accession>